<feature type="domain" description="BTB" evidence="2">
    <location>
        <begin position="43"/>
        <end position="107"/>
    </location>
</feature>
<evidence type="ECO:0000313" key="4">
    <source>
        <dbReference type="Proteomes" id="UP000714275"/>
    </source>
</evidence>
<dbReference type="Gene3D" id="3.30.710.10">
    <property type="entry name" value="Potassium Channel Kv1.1, Chain A"/>
    <property type="match status" value="1"/>
</dbReference>
<dbReference type="SUPFAM" id="SSF54695">
    <property type="entry name" value="POZ domain"/>
    <property type="match status" value="1"/>
</dbReference>
<evidence type="ECO:0000256" key="1">
    <source>
        <dbReference type="SAM" id="MobiDB-lite"/>
    </source>
</evidence>
<keyword evidence="4" id="KW-1185">Reference proteome</keyword>
<dbReference type="InterPro" id="IPR000210">
    <property type="entry name" value="BTB/POZ_dom"/>
</dbReference>
<dbReference type="OrthoDB" id="9997739at2759"/>
<dbReference type="Proteomes" id="UP000714275">
    <property type="component" value="Unassembled WGS sequence"/>
</dbReference>
<feature type="region of interest" description="Disordered" evidence="1">
    <location>
        <begin position="233"/>
        <end position="283"/>
    </location>
</feature>
<comment type="caution">
    <text evidence="3">The sequence shown here is derived from an EMBL/GenBank/DDBJ whole genome shotgun (WGS) entry which is preliminary data.</text>
</comment>
<proteinExistence type="predicted"/>
<organism evidence="3 4">
    <name type="scientific">Suillus placidus</name>
    <dbReference type="NCBI Taxonomy" id="48579"/>
    <lineage>
        <taxon>Eukaryota</taxon>
        <taxon>Fungi</taxon>
        <taxon>Dikarya</taxon>
        <taxon>Basidiomycota</taxon>
        <taxon>Agaricomycotina</taxon>
        <taxon>Agaricomycetes</taxon>
        <taxon>Agaricomycetidae</taxon>
        <taxon>Boletales</taxon>
        <taxon>Suillineae</taxon>
        <taxon>Suillaceae</taxon>
        <taxon>Suillus</taxon>
    </lineage>
</organism>
<feature type="compositionally biased region" description="Polar residues" evidence="1">
    <location>
        <begin position="255"/>
        <end position="266"/>
    </location>
</feature>
<dbReference type="InterPro" id="IPR011333">
    <property type="entry name" value="SKP1/BTB/POZ_sf"/>
</dbReference>
<dbReference type="AlphaFoldDB" id="A0A9P7A3Y5"/>
<dbReference type="SMART" id="SM00225">
    <property type="entry name" value="BTB"/>
    <property type="match status" value="1"/>
</dbReference>
<reference evidence="3" key="1">
    <citation type="journal article" date="2020" name="New Phytol.">
        <title>Comparative genomics reveals dynamic genome evolution in host specialist ectomycorrhizal fungi.</title>
        <authorList>
            <person name="Lofgren L.A."/>
            <person name="Nguyen N.H."/>
            <person name="Vilgalys R."/>
            <person name="Ruytinx J."/>
            <person name="Liao H.L."/>
            <person name="Branco S."/>
            <person name="Kuo A."/>
            <person name="LaButti K."/>
            <person name="Lipzen A."/>
            <person name="Andreopoulos W."/>
            <person name="Pangilinan J."/>
            <person name="Riley R."/>
            <person name="Hundley H."/>
            <person name="Na H."/>
            <person name="Barry K."/>
            <person name="Grigoriev I.V."/>
            <person name="Stajich J.E."/>
            <person name="Kennedy P.G."/>
        </authorList>
    </citation>
    <scope>NUCLEOTIDE SEQUENCE</scope>
    <source>
        <strain evidence="3">DOB743</strain>
    </source>
</reference>
<accession>A0A9P7A3Y5</accession>
<dbReference type="PROSITE" id="PS50097">
    <property type="entry name" value="BTB"/>
    <property type="match status" value="1"/>
</dbReference>
<gene>
    <name evidence="3" type="ORF">EV702DRAFT_1068855</name>
</gene>
<name>A0A9P7A3Y5_9AGAM</name>
<evidence type="ECO:0000313" key="3">
    <source>
        <dbReference type="EMBL" id="KAG1782004.1"/>
    </source>
</evidence>
<dbReference type="EMBL" id="JABBWD010000004">
    <property type="protein sequence ID" value="KAG1782004.1"/>
    <property type="molecule type" value="Genomic_DNA"/>
</dbReference>
<dbReference type="Pfam" id="PF00651">
    <property type="entry name" value="BTB"/>
    <property type="match status" value="1"/>
</dbReference>
<protein>
    <recommendedName>
        <fullName evidence="2">BTB domain-containing protein</fullName>
    </recommendedName>
</protein>
<evidence type="ECO:0000259" key="2">
    <source>
        <dbReference type="PROSITE" id="PS50097"/>
    </source>
</evidence>
<sequence>MFEASPAPTIIDSILNTFDMSADTSSCGFSQIINHPQYFIPTGDTQFLTQNVLFKVHRYFFERESNSFRDIFSDSDGNTKPYTLDVKPEEFAHFLWVFYDEDFEYENQPLERWLVILRLATRWGFRKVRKLVVRQLEKLDLQPIDKIKIYSDFRIDAQLLIPSYSTLAKSPTLPPLSEAAKLDIETILKLTMVRERALQKAAEDGCRSPTSASAGDEDVKRFICEIFDIPNMTSASTTEPSKTAPEGGSTDEVNDTTGSSVPTLQNPAPGARKKKNANANGTSNAVSGCRTFKLCVY</sequence>